<accession>A0A085NF75</accession>
<dbReference type="Proteomes" id="UP000030758">
    <property type="component" value="Unassembled WGS sequence"/>
</dbReference>
<dbReference type="EMBL" id="KL363192">
    <property type="protein sequence ID" value="KFD56779.1"/>
    <property type="molecule type" value="Genomic_DNA"/>
</dbReference>
<reference evidence="2 3" key="1">
    <citation type="journal article" date="2014" name="Nat. Genet.">
        <title>Genome and transcriptome of the porcine whipworm Trichuris suis.</title>
        <authorList>
            <person name="Jex A.R."/>
            <person name="Nejsum P."/>
            <person name="Schwarz E.M."/>
            <person name="Hu L."/>
            <person name="Young N.D."/>
            <person name="Hall R.S."/>
            <person name="Korhonen P.K."/>
            <person name="Liao S."/>
            <person name="Thamsborg S."/>
            <person name="Xia J."/>
            <person name="Xu P."/>
            <person name="Wang S."/>
            <person name="Scheerlinck J.P."/>
            <person name="Hofmann A."/>
            <person name="Sternberg P.W."/>
            <person name="Wang J."/>
            <person name="Gasser R.B."/>
        </authorList>
    </citation>
    <scope>NUCLEOTIDE SEQUENCE [LARGE SCALE GENOMIC DNA]</scope>
    <source>
        <strain evidence="2">DCEP-RM93F</strain>
        <strain evidence="1">DCEP-RM93M</strain>
    </source>
</reference>
<proteinExistence type="predicted"/>
<evidence type="ECO:0000313" key="2">
    <source>
        <dbReference type="EMBL" id="KFD68121.1"/>
    </source>
</evidence>
<organism evidence="2">
    <name type="scientific">Trichuris suis</name>
    <name type="common">pig whipworm</name>
    <dbReference type="NCBI Taxonomy" id="68888"/>
    <lineage>
        <taxon>Eukaryota</taxon>
        <taxon>Metazoa</taxon>
        <taxon>Ecdysozoa</taxon>
        <taxon>Nematoda</taxon>
        <taxon>Enoplea</taxon>
        <taxon>Dorylaimia</taxon>
        <taxon>Trichinellida</taxon>
        <taxon>Trichuridae</taxon>
        <taxon>Trichuris</taxon>
    </lineage>
</organism>
<dbReference type="EMBL" id="KL367507">
    <property type="protein sequence ID" value="KFD68121.1"/>
    <property type="molecule type" value="Genomic_DNA"/>
</dbReference>
<sequence>MKELIDLQSNEETKPRMARPHYYWLHQEIPLRYPALWVAMKRLMAVIPSSSVVGRGFSVLADLVTKKRNRLEVVDQRDLRQRVTPMQPNIERVVGLHATCSLE</sequence>
<evidence type="ECO:0000313" key="3">
    <source>
        <dbReference type="Proteomes" id="UP000030764"/>
    </source>
</evidence>
<name>A0A085NF75_9BILA</name>
<protein>
    <recommendedName>
        <fullName evidence="4">HAT C-terminal dimerisation domain-containing protein</fullName>
    </recommendedName>
</protein>
<gene>
    <name evidence="1" type="ORF">M513_02456</name>
    <name evidence="2" type="ORF">M514_02456</name>
</gene>
<keyword evidence="3" id="KW-1185">Reference proteome</keyword>
<dbReference type="AlphaFoldDB" id="A0A085NF75"/>
<dbReference type="Proteomes" id="UP000030764">
    <property type="component" value="Unassembled WGS sequence"/>
</dbReference>
<evidence type="ECO:0008006" key="4">
    <source>
        <dbReference type="Google" id="ProtNLM"/>
    </source>
</evidence>
<evidence type="ECO:0000313" key="1">
    <source>
        <dbReference type="EMBL" id="KFD56779.1"/>
    </source>
</evidence>